<evidence type="ECO:0000259" key="2">
    <source>
        <dbReference type="Pfam" id="PF14606"/>
    </source>
</evidence>
<keyword evidence="4" id="KW-0472">Membrane</keyword>
<dbReference type="Pfam" id="PF14607">
    <property type="entry name" value="GxDLY"/>
    <property type="match status" value="1"/>
</dbReference>
<dbReference type="InterPro" id="IPR036514">
    <property type="entry name" value="SGNH_hydro_sf"/>
</dbReference>
<dbReference type="OrthoDB" id="5624617at2"/>
<reference evidence="4 5" key="1">
    <citation type="journal article" date="2011" name="J. Bacteriol.">
        <title>Genome sequence of 'Pedosphaera parvula' Ellin514, an aerobic Verrucomicrobial isolate from pasture soil.</title>
        <authorList>
            <person name="Kant R."/>
            <person name="van Passel M.W."/>
            <person name="Sangwan P."/>
            <person name="Palva A."/>
            <person name="Lucas S."/>
            <person name="Copeland A."/>
            <person name="Lapidus A."/>
            <person name="Glavina Del Rio T."/>
            <person name="Dalin E."/>
            <person name="Tice H."/>
            <person name="Bruce D."/>
            <person name="Goodwin L."/>
            <person name="Pitluck S."/>
            <person name="Chertkov O."/>
            <person name="Larimer F.W."/>
            <person name="Land M.L."/>
            <person name="Hauser L."/>
            <person name="Brettin T.S."/>
            <person name="Detter J.C."/>
            <person name="Han S."/>
            <person name="de Vos W.M."/>
            <person name="Janssen P.H."/>
            <person name="Smidt H."/>
        </authorList>
    </citation>
    <scope>NUCLEOTIDE SEQUENCE [LARGE SCALE GENOMIC DNA]</scope>
    <source>
        <strain evidence="4 5">Ellin514</strain>
    </source>
</reference>
<gene>
    <name evidence="4" type="ORF">Cflav_PD5304</name>
</gene>
<name>B9XCK1_PEDPL</name>
<feature type="domain" description="SGNH hydrolase-type esterase" evidence="2">
    <location>
        <begin position="195"/>
        <end position="371"/>
    </location>
</feature>
<evidence type="ECO:0000313" key="5">
    <source>
        <dbReference type="Proteomes" id="UP000003688"/>
    </source>
</evidence>
<dbReference type="Gene3D" id="2.60.120.260">
    <property type="entry name" value="Galactose-binding domain-like"/>
    <property type="match status" value="1"/>
</dbReference>
<dbReference type="AlphaFoldDB" id="B9XCK1"/>
<dbReference type="RefSeq" id="WP_007413549.1">
    <property type="nucleotide sequence ID" value="NZ_ABOX02000004.1"/>
</dbReference>
<feature type="chain" id="PRO_5002894768" evidence="1">
    <location>
        <begin position="26"/>
        <end position="381"/>
    </location>
</feature>
<dbReference type="CDD" id="cd01844">
    <property type="entry name" value="SGNH_hydrolase_like_6"/>
    <property type="match status" value="1"/>
</dbReference>
<dbReference type="InterPro" id="IPR013830">
    <property type="entry name" value="SGNH_hydro"/>
</dbReference>
<dbReference type="Gene3D" id="3.40.50.1110">
    <property type="entry name" value="SGNH hydrolase"/>
    <property type="match status" value="1"/>
</dbReference>
<accession>B9XCK1</accession>
<keyword evidence="1" id="KW-0732">Signal</keyword>
<dbReference type="SUPFAM" id="SSF52266">
    <property type="entry name" value="SGNH hydrolase"/>
    <property type="match status" value="1"/>
</dbReference>
<protein>
    <submittedName>
        <fullName evidence="4">Signal peptide and transmembrane prediction</fullName>
    </submittedName>
</protein>
<dbReference type="Proteomes" id="UP000003688">
    <property type="component" value="Unassembled WGS sequence"/>
</dbReference>
<keyword evidence="4" id="KW-0812">Transmembrane</keyword>
<feature type="signal peptide" evidence="1">
    <location>
        <begin position="1"/>
        <end position="25"/>
    </location>
</feature>
<comment type="caution">
    <text evidence="4">The sequence shown here is derived from an EMBL/GenBank/DDBJ whole genome shotgun (WGS) entry which is preliminary data.</text>
</comment>
<organism evidence="4 5">
    <name type="scientific">Pedosphaera parvula (strain Ellin514)</name>
    <dbReference type="NCBI Taxonomy" id="320771"/>
    <lineage>
        <taxon>Bacteria</taxon>
        <taxon>Pseudomonadati</taxon>
        <taxon>Verrucomicrobiota</taxon>
        <taxon>Pedosphaerae</taxon>
        <taxon>Pedosphaerales</taxon>
        <taxon>Pedosphaeraceae</taxon>
        <taxon>Pedosphaera</taxon>
    </lineage>
</organism>
<evidence type="ECO:0000259" key="3">
    <source>
        <dbReference type="Pfam" id="PF14607"/>
    </source>
</evidence>
<dbReference type="STRING" id="320771.Cflav_PD5304"/>
<dbReference type="EMBL" id="ABOX02000004">
    <property type="protein sequence ID" value="EEF62669.1"/>
    <property type="molecule type" value="Genomic_DNA"/>
</dbReference>
<dbReference type="InterPro" id="IPR032740">
    <property type="entry name" value="GxDLY"/>
</dbReference>
<dbReference type="Pfam" id="PF14606">
    <property type="entry name" value="Lipase_GDSL_3"/>
    <property type="match status" value="1"/>
</dbReference>
<feature type="domain" description="SGNH hydrolase-type esterase N-terminal" evidence="3">
    <location>
        <begin position="39"/>
        <end position="182"/>
    </location>
</feature>
<keyword evidence="5" id="KW-1185">Reference proteome</keyword>
<proteinExistence type="predicted"/>
<evidence type="ECO:0000256" key="1">
    <source>
        <dbReference type="SAM" id="SignalP"/>
    </source>
</evidence>
<dbReference type="GO" id="GO:0016788">
    <property type="term" value="F:hydrolase activity, acting on ester bonds"/>
    <property type="evidence" value="ECO:0007669"/>
    <property type="project" value="UniProtKB-ARBA"/>
</dbReference>
<sequence length="381" mass="42323" precursor="true">MILRQHFIRFAFLCLIFPASNVAFGQLVKTAATNQAPSIHWIDARDLKVEGKGWTDTKAFYDRLPAKAEGKVPGPVWNLSRNSSGMHLRFITDATNITVRWAVTSPSLAMPHMSATGVSGVDLYVKLDSEKWHWLAVGSPKEQTNSLALAKNLPPGKREYLLYLPLYNGTKSLEIGIPETATLTEAGPWGKGERKPILFYGTSILQGACASRPAMVHSSILGRRFQFPTINLGFSGNGRMESVMADLLAELDPSVYVLDCLPNMKEPMVTERVEPFVHTLRKVHPLTPIVLVEDREYQDAFLVESRRKTNKENHAALKAAYQRLKKEGTKNLYYIPADNLLGGDGEGAVDGSHPNDLGFMRQAEVFAKVLEPILKRQAPIK</sequence>
<evidence type="ECO:0000313" key="4">
    <source>
        <dbReference type="EMBL" id="EEF62669.1"/>
    </source>
</evidence>